<dbReference type="Gene3D" id="3.40.50.1820">
    <property type="entry name" value="alpha/beta hydrolase"/>
    <property type="match status" value="1"/>
</dbReference>
<keyword evidence="3" id="KW-1185">Reference proteome</keyword>
<reference evidence="2 3" key="1">
    <citation type="submission" date="2024-01" db="EMBL/GenBank/DDBJ databases">
        <title>Uliginosibacterium soil sp. nov.</title>
        <authorList>
            <person name="Lv Y."/>
        </authorList>
    </citation>
    <scope>NUCLEOTIDE SEQUENCE [LARGE SCALE GENOMIC DNA]</scope>
    <source>
        <strain evidence="2 3">H3</strain>
    </source>
</reference>
<dbReference type="SUPFAM" id="SSF53474">
    <property type="entry name" value="alpha/beta-Hydrolases"/>
    <property type="match status" value="1"/>
</dbReference>
<dbReference type="EMBL" id="JAYXHS010000004">
    <property type="protein sequence ID" value="MEC5387925.1"/>
    <property type="molecule type" value="Genomic_DNA"/>
</dbReference>
<name>A0ABU6K896_9RHOO</name>
<evidence type="ECO:0000313" key="2">
    <source>
        <dbReference type="EMBL" id="MEC5387925.1"/>
    </source>
</evidence>
<gene>
    <name evidence="2" type="ORF">VVD49_19485</name>
</gene>
<dbReference type="InterPro" id="IPR029058">
    <property type="entry name" value="AB_hydrolase_fold"/>
</dbReference>
<dbReference type="GO" id="GO:0016787">
    <property type="term" value="F:hydrolase activity"/>
    <property type="evidence" value="ECO:0007669"/>
    <property type="project" value="UniProtKB-KW"/>
</dbReference>
<dbReference type="InterPro" id="IPR000073">
    <property type="entry name" value="AB_hydrolase_1"/>
</dbReference>
<dbReference type="PANTHER" id="PTHR43194:SF5">
    <property type="entry name" value="PIMELOYL-[ACYL-CARRIER PROTEIN] METHYL ESTER ESTERASE"/>
    <property type="match status" value="1"/>
</dbReference>
<dbReference type="InterPro" id="IPR050228">
    <property type="entry name" value="Carboxylesterase_BioH"/>
</dbReference>
<evidence type="ECO:0000313" key="3">
    <source>
        <dbReference type="Proteomes" id="UP001331561"/>
    </source>
</evidence>
<dbReference type="Pfam" id="PF12697">
    <property type="entry name" value="Abhydrolase_6"/>
    <property type="match status" value="1"/>
</dbReference>
<feature type="domain" description="AB hydrolase-1" evidence="1">
    <location>
        <begin position="4"/>
        <end position="226"/>
    </location>
</feature>
<protein>
    <submittedName>
        <fullName evidence="2">Alpha/beta fold hydrolase</fullName>
    </submittedName>
</protein>
<comment type="caution">
    <text evidence="2">The sequence shown here is derived from an EMBL/GenBank/DDBJ whole genome shotgun (WGS) entry which is preliminary data.</text>
</comment>
<accession>A0ABU6K896</accession>
<dbReference type="PRINTS" id="PR00111">
    <property type="entry name" value="ABHYDROLASE"/>
</dbReference>
<organism evidence="2 3">
    <name type="scientific">Uliginosibacterium silvisoli</name>
    <dbReference type="NCBI Taxonomy" id="3114758"/>
    <lineage>
        <taxon>Bacteria</taxon>
        <taxon>Pseudomonadati</taxon>
        <taxon>Pseudomonadota</taxon>
        <taxon>Betaproteobacteria</taxon>
        <taxon>Rhodocyclales</taxon>
        <taxon>Zoogloeaceae</taxon>
        <taxon>Uliginosibacterium</taxon>
    </lineage>
</organism>
<keyword evidence="2" id="KW-0378">Hydrolase</keyword>
<proteinExistence type="predicted"/>
<dbReference type="PANTHER" id="PTHR43194">
    <property type="entry name" value="HYDROLASE ALPHA/BETA FOLD FAMILY"/>
    <property type="match status" value="1"/>
</dbReference>
<evidence type="ECO:0000259" key="1">
    <source>
        <dbReference type="Pfam" id="PF12697"/>
    </source>
</evidence>
<dbReference type="RefSeq" id="WP_327600898.1">
    <property type="nucleotide sequence ID" value="NZ_JAYXHS010000004.1"/>
</dbReference>
<dbReference type="Proteomes" id="UP001331561">
    <property type="component" value="Unassembled WGS sequence"/>
</dbReference>
<sequence>MAPIVLLHGWGLSPAVWAPLLAELGPDVLAPQLVADGGSVDDWAARQLDEIPAGAVVIGWSLGAMLAMAIAARAPQHISRLVLLAATPSFVKRADWPHALDVETTTAFRNNFRDNPARTLDRFIALQALGDKERANVVAQLRASIADVRQHNGALAHGLRLLEQSDLRGALPPASMRCLLIHGEQDALMPVAATHWLAQRWSGSETMIMPDVGHAAFLSQPVAVAARIRQFIHAS</sequence>